<keyword evidence="5" id="KW-1185">Reference proteome</keyword>
<dbReference type="GO" id="GO:0012506">
    <property type="term" value="C:vesicle membrane"/>
    <property type="evidence" value="ECO:0007669"/>
    <property type="project" value="TreeGrafter"/>
</dbReference>
<dbReference type="SMART" id="SM00335">
    <property type="entry name" value="ANX"/>
    <property type="match status" value="2"/>
</dbReference>
<proteinExistence type="inferred from homology"/>
<evidence type="ECO:0000313" key="5">
    <source>
        <dbReference type="Proteomes" id="UP000494040"/>
    </source>
</evidence>
<evidence type="ECO:0000256" key="3">
    <source>
        <dbReference type="ARBA" id="ARBA00023216"/>
    </source>
</evidence>
<dbReference type="OrthoDB" id="6623876at2759"/>
<accession>A0A8I6SNH9</accession>
<dbReference type="GO" id="GO:0005509">
    <property type="term" value="F:calcium ion binding"/>
    <property type="evidence" value="ECO:0007669"/>
    <property type="project" value="InterPro"/>
</dbReference>
<dbReference type="EnsemblMetazoa" id="XM_024226215.1">
    <property type="protein sequence ID" value="XP_024081983.1"/>
    <property type="gene ID" value="LOC106666298"/>
</dbReference>
<sequence length="361" mass="41798">MDLFLAGHTSRGSTKTPFDGVLPVYEPLNLSNRKSDKFQDDRFKLRRTSSIVDILNSESQAKKLHSALHSVDGEVGTIISILSRMSQYQRTRILHYYKSLFGRKLSTDMKNVLGGDFCDACLMLISDPKVIACKQIYDLLIEFPFPREERLISILCERSNEEIQIIQHTYEKKFGESLEKSFLHYLDSEKAKFIKILVNPLRQEDWSLNSLQVHVDAQNLLNLGIGVSYGDSPNPIIYSLLRKRGFNHLRNVFAEYERLTGKKVWNMLEPAMPQNCRKILVLIMEAVNNPELFTAKVLLSSTPNFAEFYKTLLVTRLTRNKEFYNLVEYRFTEFCNRRISDVVKSEDNSALRTLLLSLMYL</sequence>
<evidence type="ECO:0008006" key="6">
    <source>
        <dbReference type="Google" id="ProtNLM"/>
    </source>
</evidence>
<dbReference type="Pfam" id="PF00191">
    <property type="entry name" value="Annexin"/>
    <property type="match status" value="2"/>
</dbReference>
<dbReference type="Gene3D" id="1.10.220.10">
    <property type="entry name" value="Annexin"/>
    <property type="match status" value="3"/>
</dbReference>
<dbReference type="GeneID" id="106666298"/>
<dbReference type="InterPro" id="IPR037104">
    <property type="entry name" value="Annexin_sf"/>
</dbReference>
<name>A0A8I6SNH9_CIMLE</name>
<protein>
    <recommendedName>
        <fullName evidence="6">Annexin</fullName>
    </recommendedName>
</protein>
<evidence type="ECO:0000313" key="4">
    <source>
        <dbReference type="EnsemblMetazoa" id="XP_024081983.1"/>
    </source>
</evidence>
<evidence type="ECO:0000256" key="1">
    <source>
        <dbReference type="ARBA" id="ARBA00007831"/>
    </source>
</evidence>
<dbReference type="SUPFAM" id="SSF47874">
    <property type="entry name" value="Annexin"/>
    <property type="match status" value="1"/>
</dbReference>
<dbReference type="Proteomes" id="UP000494040">
    <property type="component" value="Unassembled WGS sequence"/>
</dbReference>
<dbReference type="PROSITE" id="PS51897">
    <property type="entry name" value="ANNEXIN_2"/>
    <property type="match status" value="1"/>
</dbReference>
<reference evidence="4" key="1">
    <citation type="submission" date="2022-01" db="UniProtKB">
        <authorList>
            <consortium name="EnsemblMetazoa"/>
        </authorList>
    </citation>
    <scope>IDENTIFICATION</scope>
</reference>
<dbReference type="AlphaFoldDB" id="A0A8I6SNH9"/>
<organism evidence="4 5">
    <name type="scientific">Cimex lectularius</name>
    <name type="common">Bed bug</name>
    <name type="synonym">Acanthia lectularia</name>
    <dbReference type="NCBI Taxonomy" id="79782"/>
    <lineage>
        <taxon>Eukaryota</taxon>
        <taxon>Metazoa</taxon>
        <taxon>Ecdysozoa</taxon>
        <taxon>Arthropoda</taxon>
        <taxon>Hexapoda</taxon>
        <taxon>Insecta</taxon>
        <taxon>Pterygota</taxon>
        <taxon>Neoptera</taxon>
        <taxon>Paraneoptera</taxon>
        <taxon>Hemiptera</taxon>
        <taxon>Heteroptera</taxon>
        <taxon>Panheteroptera</taxon>
        <taxon>Cimicomorpha</taxon>
        <taxon>Cimicidae</taxon>
        <taxon>Cimex</taxon>
    </lineage>
</organism>
<dbReference type="GO" id="GO:0005737">
    <property type="term" value="C:cytoplasm"/>
    <property type="evidence" value="ECO:0007669"/>
    <property type="project" value="TreeGrafter"/>
</dbReference>
<dbReference type="GO" id="GO:0005544">
    <property type="term" value="F:calcium-dependent phospholipid binding"/>
    <property type="evidence" value="ECO:0007669"/>
    <property type="project" value="InterPro"/>
</dbReference>
<dbReference type="RefSeq" id="XP_024081983.1">
    <property type="nucleotide sequence ID" value="XM_024226215.1"/>
</dbReference>
<dbReference type="GO" id="GO:0005634">
    <property type="term" value="C:nucleus"/>
    <property type="evidence" value="ECO:0007669"/>
    <property type="project" value="TreeGrafter"/>
</dbReference>
<dbReference type="PANTHER" id="PTHR10502">
    <property type="entry name" value="ANNEXIN"/>
    <property type="match status" value="1"/>
</dbReference>
<dbReference type="GO" id="GO:0005886">
    <property type="term" value="C:plasma membrane"/>
    <property type="evidence" value="ECO:0007669"/>
    <property type="project" value="TreeGrafter"/>
</dbReference>
<dbReference type="GO" id="GO:0001786">
    <property type="term" value="F:phosphatidylserine binding"/>
    <property type="evidence" value="ECO:0007669"/>
    <property type="project" value="TreeGrafter"/>
</dbReference>
<dbReference type="InterPro" id="IPR018502">
    <property type="entry name" value="Annexin_repeat"/>
</dbReference>
<dbReference type="PANTHER" id="PTHR10502:SF102">
    <property type="entry name" value="ANNEXIN B11"/>
    <property type="match status" value="1"/>
</dbReference>
<comment type="similarity">
    <text evidence="1">Belongs to the annexin family.</text>
</comment>
<evidence type="ECO:0000256" key="2">
    <source>
        <dbReference type="ARBA" id="ARBA00022737"/>
    </source>
</evidence>
<keyword evidence="2" id="KW-0677">Repeat</keyword>
<dbReference type="KEGG" id="clec:106666298"/>
<keyword evidence="3" id="KW-0041">Annexin</keyword>